<keyword evidence="1" id="KW-1133">Transmembrane helix</keyword>
<dbReference type="Proteomes" id="UP001597227">
    <property type="component" value="Unassembled WGS sequence"/>
</dbReference>
<evidence type="ECO:0000259" key="2">
    <source>
        <dbReference type="Pfam" id="PF18902"/>
    </source>
</evidence>
<keyword evidence="4" id="KW-1185">Reference proteome</keyword>
<dbReference type="RefSeq" id="WP_388041380.1">
    <property type="nucleotide sequence ID" value="NZ_JBHUEK010000031.1"/>
</dbReference>
<dbReference type="InterPro" id="IPR043717">
    <property type="entry name" value="DUF5658"/>
</dbReference>
<accession>A0ABW4MUU4</accession>
<proteinExistence type="predicted"/>
<sequence>MKHLFIFLATLNLLDAFITHFGILGGHISEANPLMYTVYEIHPVLFLLIKAMLSLCLISLYFIIRIPVNKFIRSLSYVATALYAYVFFLHGYWISQVF</sequence>
<name>A0ABW4MUU4_9BACI</name>
<reference evidence="4" key="1">
    <citation type="journal article" date="2019" name="Int. J. Syst. Evol. Microbiol.">
        <title>The Global Catalogue of Microorganisms (GCM) 10K type strain sequencing project: providing services to taxonomists for standard genome sequencing and annotation.</title>
        <authorList>
            <consortium name="The Broad Institute Genomics Platform"/>
            <consortium name="The Broad Institute Genome Sequencing Center for Infectious Disease"/>
            <person name="Wu L."/>
            <person name="Ma J."/>
        </authorList>
    </citation>
    <scope>NUCLEOTIDE SEQUENCE [LARGE SCALE GENOMIC DNA]</scope>
    <source>
        <strain evidence="4">CCUG 15531</strain>
    </source>
</reference>
<protein>
    <submittedName>
        <fullName evidence="3">DUF5658 family protein</fullName>
    </submittedName>
</protein>
<evidence type="ECO:0000313" key="4">
    <source>
        <dbReference type="Proteomes" id="UP001597227"/>
    </source>
</evidence>
<feature type="transmembrane region" description="Helical" evidence="1">
    <location>
        <begin position="40"/>
        <end position="63"/>
    </location>
</feature>
<keyword evidence="1" id="KW-0812">Transmembrane</keyword>
<evidence type="ECO:0000313" key="3">
    <source>
        <dbReference type="EMBL" id="MFD1781328.1"/>
    </source>
</evidence>
<keyword evidence="1" id="KW-0472">Membrane</keyword>
<dbReference type="Pfam" id="PF18902">
    <property type="entry name" value="DUF5658"/>
    <property type="match status" value="1"/>
</dbReference>
<evidence type="ECO:0000256" key="1">
    <source>
        <dbReference type="SAM" id="Phobius"/>
    </source>
</evidence>
<gene>
    <name evidence="3" type="ORF">ACFSFW_21960</name>
</gene>
<organism evidence="3 4">
    <name type="scientific">Fredinandcohnia salidurans</name>
    <dbReference type="NCBI Taxonomy" id="2595041"/>
    <lineage>
        <taxon>Bacteria</taxon>
        <taxon>Bacillati</taxon>
        <taxon>Bacillota</taxon>
        <taxon>Bacilli</taxon>
        <taxon>Bacillales</taxon>
        <taxon>Bacillaceae</taxon>
        <taxon>Fredinandcohnia</taxon>
    </lineage>
</organism>
<comment type="caution">
    <text evidence="3">The sequence shown here is derived from an EMBL/GenBank/DDBJ whole genome shotgun (WGS) entry which is preliminary data.</text>
</comment>
<feature type="domain" description="DUF5658" evidence="2">
    <location>
        <begin position="6"/>
        <end position="95"/>
    </location>
</feature>
<dbReference type="EMBL" id="JBHUEK010000031">
    <property type="protein sequence ID" value="MFD1781328.1"/>
    <property type="molecule type" value="Genomic_DNA"/>
</dbReference>
<feature type="transmembrane region" description="Helical" evidence="1">
    <location>
        <begin position="75"/>
        <end position="94"/>
    </location>
</feature>